<dbReference type="InterPro" id="IPR050500">
    <property type="entry name" value="Phos_Acetyltrans/Butyryltrans"/>
</dbReference>
<keyword evidence="7" id="KW-1185">Reference proteome</keyword>
<dbReference type="Proteomes" id="UP000662904">
    <property type="component" value="Chromosome"/>
</dbReference>
<dbReference type="AlphaFoldDB" id="A0A8A0RPP8"/>
<dbReference type="PIRSF" id="PIRSF000428">
    <property type="entry name" value="P_Ac_trans"/>
    <property type="match status" value="1"/>
</dbReference>
<evidence type="ECO:0000259" key="5">
    <source>
        <dbReference type="Pfam" id="PF01515"/>
    </source>
</evidence>
<dbReference type="EMBL" id="CP059066">
    <property type="protein sequence ID" value="QSQ10365.1"/>
    <property type="molecule type" value="Genomic_DNA"/>
</dbReference>
<sequence>MAFRNFKEMLQRAQELPKSRLSVAAADDLEVLKSVKNAYEKGLVDPILVGDREKIKELSRQINFEVEDEQIYDIPEPKSATEKAVRLVSEGKADIIMKGMVGSSEFMKTVLNSEYGLRTGKTLSHLAAYDVPEYERVLFMTDGGINISPGLYQKVEILQNAIDAVRSLGFDEPKVGVLAAVEVVNPQMEATMHAAVLSKMAERGQIRGAVVDGPLALDNAINEEAARQKKIKSPVAGKADILLVPDIEAGNIFGKSLIYLAGGTMAGIVLGAAAPIVMTSRADTADGKLCSIVMASLVGRRL</sequence>
<dbReference type="InterPro" id="IPR012147">
    <property type="entry name" value="P_Ac_Bu_trans"/>
</dbReference>
<proteinExistence type="inferred from homology"/>
<evidence type="ECO:0000256" key="2">
    <source>
        <dbReference type="ARBA" id="ARBA00022679"/>
    </source>
</evidence>
<evidence type="ECO:0000256" key="1">
    <source>
        <dbReference type="ARBA" id="ARBA00005656"/>
    </source>
</evidence>
<dbReference type="InterPro" id="IPR002505">
    <property type="entry name" value="PTA_PTB"/>
</dbReference>
<dbReference type="PANTHER" id="PTHR43356">
    <property type="entry name" value="PHOSPHATE ACETYLTRANSFERASE"/>
    <property type="match status" value="1"/>
</dbReference>
<keyword evidence="2 6" id="KW-0808">Transferase</keyword>
<comment type="similarity">
    <text evidence="1">Belongs to the phosphate acetyltransferase and butyryltransferase family.</text>
</comment>
<name>A0A8A0RPP8_9FIRM</name>
<keyword evidence="4" id="KW-0472">Membrane</keyword>
<evidence type="ECO:0000313" key="7">
    <source>
        <dbReference type="Proteomes" id="UP000662904"/>
    </source>
</evidence>
<feature type="transmembrane region" description="Helical" evidence="4">
    <location>
        <begin position="257"/>
        <end position="278"/>
    </location>
</feature>
<evidence type="ECO:0000256" key="4">
    <source>
        <dbReference type="SAM" id="Phobius"/>
    </source>
</evidence>
<dbReference type="KEGG" id="kme:H0A61_02770"/>
<keyword evidence="4" id="KW-1133">Transmembrane helix</keyword>
<dbReference type="RefSeq" id="WP_206707674.1">
    <property type="nucleotide sequence ID" value="NZ_CP059066.1"/>
</dbReference>
<protein>
    <submittedName>
        <fullName evidence="6">Phosphate acetyltransferase</fullName>
        <ecNumber evidence="6">2.3.1.8</ecNumber>
    </submittedName>
</protein>
<keyword evidence="3 6" id="KW-0012">Acyltransferase</keyword>
<accession>A0A8A0RPP8</accession>
<evidence type="ECO:0000313" key="6">
    <source>
        <dbReference type="EMBL" id="QSQ10365.1"/>
    </source>
</evidence>
<dbReference type="SUPFAM" id="SSF53659">
    <property type="entry name" value="Isocitrate/Isopropylmalate dehydrogenase-like"/>
    <property type="match status" value="1"/>
</dbReference>
<dbReference type="NCBIfam" id="NF006045">
    <property type="entry name" value="PRK08190.1"/>
    <property type="match status" value="1"/>
</dbReference>
<dbReference type="Pfam" id="PF01515">
    <property type="entry name" value="PTA_PTB"/>
    <property type="match status" value="1"/>
</dbReference>
<reference evidence="6" key="1">
    <citation type="submission" date="2020-07" db="EMBL/GenBank/DDBJ databases">
        <title>Koleobacter methoxysyntrophicus gen. nov., sp. nov., a novel anaerobic bacterium isolated from deep subsurface oil field and proposal of Koleobacterales ord. nov. in the phylum Firmicutes.</title>
        <authorList>
            <person name="Sakamoto S."/>
            <person name="Tamaki H."/>
        </authorList>
    </citation>
    <scope>NUCLEOTIDE SEQUENCE</scope>
    <source>
        <strain evidence="6">NRmbB1</strain>
    </source>
</reference>
<dbReference type="NCBIfam" id="NF004472">
    <property type="entry name" value="PRK05805.1"/>
    <property type="match status" value="1"/>
</dbReference>
<dbReference type="EC" id="2.3.1.8" evidence="6"/>
<dbReference type="GO" id="GO:0008959">
    <property type="term" value="F:phosphate acetyltransferase activity"/>
    <property type="evidence" value="ECO:0007669"/>
    <property type="project" value="UniProtKB-EC"/>
</dbReference>
<gene>
    <name evidence="6" type="primary">pta_3</name>
    <name evidence="6" type="ORF">H0A61_02770</name>
</gene>
<feature type="domain" description="Phosphate acetyl/butaryl transferase" evidence="5">
    <location>
        <begin position="80"/>
        <end position="295"/>
    </location>
</feature>
<evidence type="ECO:0000256" key="3">
    <source>
        <dbReference type="ARBA" id="ARBA00023315"/>
    </source>
</evidence>
<keyword evidence="4" id="KW-0812">Transmembrane</keyword>
<dbReference type="PANTHER" id="PTHR43356:SF2">
    <property type="entry name" value="PHOSPHATE ACETYLTRANSFERASE"/>
    <property type="match status" value="1"/>
</dbReference>
<organism evidence="6 7">
    <name type="scientific">Koleobacter methoxysyntrophicus</name>
    <dbReference type="NCBI Taxonomy" id="2751313"/>
    <lineage>
        <taxon>Bacteria</taxon>
        <taxon>Bacillati</taxon>
        <taxon>Bacillota</taxon>
        <taxon>Clostridia</taxon>
        <taxon>Koleobacterales</taxon>
        <taxon>Koleobacteraceae</taxon>
        <taxon>Koleobacter</taxon>
    </lineage>
</organism>
<dbReference type="Gene3D" id="3.40.718.10">
    <property type="entry name" value="Isopropylmalate Dehydrogenase"/>
    <property type="match status" value="1"/>
</dbReference>